<dbReference type="NCBIfam" id="TIGR00684">
    <property type="entry name" value="narJ"/>
    <property type="match status" value="1"/>
</dbReference>
<dbReference type="PANTHER" id="PTHR43680">
    <property type="entry name" value="NITRATE REDUCTASE MOLYBDENUM COFACTOR ASSEMBLY CHAPERONE"/>
    <property type="match status" value="1"/>
</dbReference>
<dbReference type="GO" id="GO:0051131">
    <property type="term" value="P:chaperone-mediated protein complex assembly"/>
    <property type="evidence" value="ECO:0007669"/>
    <property type="project" value="InterPro"/>
</dbReference>
<dbReference type="EMBL" id="MLCF01000075">
    <property type="protein sequence ID" value="OIV36781.1"/>
    <property type="molecule type" value="Genomic_DNA"/>
</dbReference>
<accession>A0A1J7BDX2</accession>
<keyword evidence="4" id="KW-1185">Reference proteome</keyword>
<dbReference type="Gene3D" id="1.10.3480.10">
    <property type="entry name" value="TorD-like"/>
    <property type="match status" value="1"/>
</dbReference>
<feature type="compositionally biased region" description="Basic and acidic residues" evidence="2">
    <location>
        <begin position="206"/>
        <end position="219"/>
    </location>
</feature>
<dbReference type="SUPFAM" id="SSF89155">
    <property type="entry name" value="TorD-like"/>
    <property type="match status" value="1"/>
</dbReference>
<evidence type="ECO:0000256" key="2">
    <source>
        <dbReference type="SAM" id="MobiDB-lite"/>
    </source>
</evidence>
<evidence type="ECO:0000313" key="3">
    <source>
        <dbReference type="EMBL" id="OIV36781.1"/>
    </source>
</evidence>
<feature type="region of interest" description="Disordered" evidence="2">
    <location>
        <begin position="192"/>
        <end position="219"/>
    </location>
</feature>
<dbReference type="GO" id="GO:0016530">
    <property type="term" value="F:metallochaperone activity"/>
    <property type="evidence" value="ECO:0007669"/>
    <property type="project" value="TreeGrafter"/>
</dbReference>
<sequence length="219" mass="24015">MARRLMLRSRRRAAAAAPAADRPTAVVRQAAALCLGYPDTAFQQSLPLLGRAVAELPAATHDKPARLLTGFLEHCAATDPVDLAAQYVETFDRKNRRSLYLTWWTHGDTRDRGAALVRLKERYRQGGLEFRDEPGAELPDHLPVVLEFAASAGEPGVRLLAEHRRGLEELRRSLARAATPWTAPLDAVLATLPPAPARPAPAAPADVRHRVNDPEGPRR</sequence>
<dbReference type="AlphaFoldDB" id="A0A1J7BDX2"/>
<name>A0A1J7BDX2_9ACTN</name>
<comment type="caution">
    <text evidence="3">The sequence shown here is derived from an EMBL/GenBank/DDBJ whole genome shotgun (WGS) entry which is preliminary data.</text>
</comment>
<dbReference type="PANTHER" id="PTHR43680:SF2">
    <property type="entry name" value="NITRATE REDUCTASE MOLYBDENUM COFACTOR ASSEMBLY CHAPERONE NARJ"/>
    <property type="match status" value="1"/>
</dbReference>
<dbReference type="InterPro" id="IPR036411">
    <property type="entry name" value="TorD-like_sf"/>
</dbReference>
<dbReference type="GO" id="GO:0042128">
    <property type="term" value="P:nitrate assimilation"/>
    <property type="evidence" value="ECO:0007669"/>
    <property type="project" value="UniProtKB-KW"/>
</dbReference>
<evidence type="ECO:0000313" key="4">
    <source>
        <dbReference type="Proteomes" id="UP000243342"/>
    </source>
</evidence>
<feature type="compositionally biased region" description="Pro residues" evidence="2">
    <location>
        <begin position="193"/>
        <end position="202"/>
    </location>
</feature>
<dbReference type="Proteomes" id="UP000243342">
    <property type="component" value="Unassembled WGS sequence"/>
</dbReference>
<dbReference type="Pfam" id="PF02613">
    <property type="entry name" value="Nitrate_red_del"/>
    <property type="match status" value="1"/>
</dbReference>
<proteinExistence type="predicted"/>
<dbReference type="InterPro" id="IPR020945">
    <property type="entry name" value="DMSO/NO3_reduct_chaperone"/>
</dbReference>
<dbReference type="GO" id="GO:0051082">
    <property type="term" value="F:unfolded protein binding"/>
    <property type="evidence" value="ECO:0007669"/>
    <property type="project" value="InterPro"/>
</dbReference>
<reference evidence="3 4" key="1">
    <citation type="submission" date="2016-10" db="EMBL/GenBank/DDBJ databases">
        <title>Genome sequence of Streptomyces gilvigriseus MUSC 26.</title>
        <authorList>
            <person name="Lee L.-H."/>
            <person name="Ser H.-L."/>
        </authorList>
    </citation>
    <scope>NUCLEOTIDE SEQUENCE [LARGE SCALE GENOMIC DNA]</scope>
    <source>
        <strain evidence="3 4">MUSC 26</strain>
    </source>
</reference>
<dbReference type="RefSeq" id="WP_071657245.1">
    <property type="nucleotide sequence ID" value="NZ_MLCF01000075.1"/>
</dbReference>
<evidence type="ECO:0000256" key="1">
    <source>
        <dbReference type="ARBA" id="ARBA00023063"/>
    </source>
</evidence>
<organism evidence="3 4">
    <name type="scientific">Mangrovactinospora gilvigrisea</name>
    <dbReference type="NCBI Taxonomy" id="1428644"/>
    <lineage>
        <taxon>Bacteria</taxon>
        <taxon>Bacillati</taxon>
        <taxon>Actinomycetota</taxon>
        <taxon>Actinomycetes</taxon>
        <taxon>Kitasatosporales</taxon>
        <taxon>Streptomycetaceae</taxon>
        <taxon>Mangrovactinospora</taxon>
    </lineage>
</organism>
<dbReference type="InterPro" id="IPR003765">
    <property type="entry name" value="NO3_reductase_chaperone_NarJ"/>
</dbReference>
<protein>
    <submittedName>
        <fullName evidence="3">Nitrate reductase molybdenum cofactor assembly chaperone</fullName>
    </submittedName>
</protein>
<keyword evidence="1" id="KW-0534">Nitrate assimilation</keyword>
<gene>
    <name evidence="3" type="ORF">BIV57_14355</name>
</gene>
<dbReference type="STRING" id="1428644.BIV57_14355"/>